<dbReference type="Gene3D" id="1.20.5.340">
    <property type="match status" value="1"/>
</dbReference>
<protein>
    <recommendedName>
        <fullName evidence="7">Tropomyosin beta chain</fullName>
    </recommendedName>
</protein>
<dbReference type="Pfam" id="PF00261">
    <property type="entry name" value="Tropomyosin"/>
    <property type="match status" value="1"/>
</dbReference>
<organism evidence="5 6">
    <name type="scientific">Melopsittacus undulatus</name>
    <name type="common">Budgerigar</name>
    <name type="synonym">Psittacus undulatus</name>
    <dbReference type="NCBI Taxonomy" id="13146"/>
    <lineage>
        <taxon>Eukaryota</taxon>
        <taxon>Metazoa</taxon>
        <taxon>Chordata</taxon>
        <taxon>Craniata</taxon>
        <taxon>Vertebrata</taxon>
        <taxon>Euteleostomi</taxon>
        <taxon>Archelosauria</taxon>
        <taxon>Archosauria</taxon>
        <taxon>Dinosauria</taxon>
        <taxon>Saurischia</taxon>
        <taxon>Theropoda</taxon>
        <taxon>Coelurosauria</taxon>
        <taxon>Aves</taxon>
        <taxon>Neognathae</taxon>
        <taxon>Neoaves</taxon>
        <taxon>Telluraves</taxon>
        <taxon>Australaves</taxon>
        <taxon>Psittaciformes</taxon>
        <taxon>Psittaculidae</taxon>
        <taxon>Melopsittacus</taxon>
    </lineage>
</organism>
<accession>A0A8V5GTL1</accession>
<gene>
    <name evidence="5" type="primary">LOC117438008</name>
</gene>
<evidence type="ECO:0000313" key="5">
    <source>
        <dbReference type="Ensembl" id="ENSMUNP00000023116.1"/>
    </source>
</evidence>
<dbReference type="InterPro" id="IPR000533">
    <property type="entry name" value="Tropomyosin"/>
</dbReference>
<dbReference type="SUPFAM" id="SSF57997">
    <property type="entry name" value="Tropomyosin"/>
    <property type="match status" value="1"/>
</dbReference>
<dbReference type="PANTHER" id="PTHR19269">
    <property type="entry name" value="TROPOMYOSIN"/>
    <property type="match status" value="1"/>
</dbReference>
<dbReference type="GO" id="GO:0003779">
    <property type="term" value="F:actin binding"/>
    <property type="evidence" value="ECO:0007669"/>
    <property type="project" value="UniProtKB-KW"/>
</dbReference>
<dbReference type="FunFam" id="1.20.5.340:FF:000001">
    <property type="entry name" value="Tropomyosin alpha-1 chain isoform 2"/>
    <property type="match status" value="1"/>
</dbReference>
<dbReference type="Ensembl" id="ENSMUNT00000029778.1">
    <property type="protein sequence ID" value="ENSMUNP00000023116.1"/>
    <property type="gene ID" value="ENSMUNG00000021442.1"/>
</dbReference>
<name>A0A8V5GTL1_MELUD</name>
<evidence type="ECO:0000256" key="3">
    <source>
        <dbReference type="ARBA" id="ARBA00023179"/>
    </source>
</evidence>
<evidence type="ECO:0000313" key="6">
    <source>
        <dbReference type="Proteomes" id="UP000694405"/>
    </source>
</evidence>
<keyword evidence="3" id="KW-0514">Muscle protein</keyword>
<evidence type="ECO:0000256" key="4">
    <source>
        <dbReference type="ARBA" id="ARBA00023203"/>
    </source>
</evidence>
<comment type="similarity">
    <text evidence="1">Belongs to the tropomyosin family.</text>
</comment>
<reference evidence="5" key="1">
    <citation type="submission" date="2020-03" db="EMBL/GenBank/DDBJ databases">
        <title>Melopsittacus undulatus (budgerigar) genome, bMelUnd1, maternal haplotype with Z.</title>
        <authorList>
            <person name="Gedman G."/>
            <person name="Mountcastle J."/>
            <person name="Haase B."/>
            <person name="Formenti G."/>
            <person name="Wright T."/>
            <person name="Apodaca J."/>
            <person name="Pelan S."/>
            <person name="Chow W."/>
            <person name="Rhie A."/>
            <person name="Howe K."/>
            <person name="Fedrigo O."/>
            <person name="Jarvis E.D."/>
        </authorList>
    </citation>
    <scope>NUCLEOTIDE SEQUENCE [LARGE SCALE GENOMIC DNA]</scope>
</reference>
<evidence type="ECO:0008006" key="7">
    <source>
        <dbReference type="Google" id="ProtNLM"/>
    </source>
</evidence>
<reference evidence="5" key="2">
    <citation type="submission" date="2025-08" db="UniProtKB">
        <authorList>
            <consortium name="Ensembl"/>
        </authorList>
    </citation>
    <scope>IDENTIFICATION</scope>
</reference>
<keyword evidence="2" id="KW-0175">Coiled coil</keyword>
<dbReference type="Proteomes" id="UP000694405">
    <property type="component" value="Chromosome W"/>
</dbReference>
<reference evidence="5" key="3">
    <citation type="submission" date="2025-09" db="UniProtKB">
        <authorList>
            <consortium name="Ensembl"/>
        </authorList>
    </citation>
    <scope>IDENTIFICATION</scope>
</reference>
<evidence type="ECO:0000256" key="2">
    <source>
        <dbReference type="ARBA" id="ARBA00023054"/>
    </source>
</evidence>
<keyword evidence="6" id="KW-1185">Reference proteome</keyword>
<proteinExistence type="inferred from homology"/>
<keyword evidence="4" id="KW-0009">Actin-binding</keyword>
<evidence type="ECO:0000256" key="1">
    <source>
        <dbReference type="ARBA" id="ARBA00009036"/>
    </source>
</evidence>
<dbReference type="AlphaFoldDB" id="A0A8V5GTL1"/>
<sequence>MEAIKKKMQMLKLNKENAIVRAEQAEADKKKAEDCCKQVEEEQQGLQKKLKGTEDEVEKYSESVKEPQEKLEQVEKKATDVCTRPRGGWGGVCVCEGRGGSYKETVCGEEGRLSESHSCNADTERG</sequence>